<evidence type="ECO:0000313" key="2">
    <source>
        <dbReference type="EMBL" id="HGK27750.1"/>
    </source>
</evidence>
<dbReference type="Gene3D" id="2.120.10.30">
    <property type="entry name" value="TolB, C-terminal domain"/>
    <property type="match status" value="1"/>
</dbReference>
<accession>A0A7C4GA98</accession>
<evidence type="ECO:0000256" key="1">
    <source>
        <dbReference type="SAM" id="SignalP"/>
    </source>
</evidence>
<evidence type="ECO:0008006" key="3">
    <source>
        <dbReference type="Google" id="ProtNLM"/>
    </source>
</evidence>
<dbReference type="InterPro" id="IPR011042">
    <property type="entry name" value="6-blade_b-propeller_TolB-like"/>
</dbReference>
<dbReference type="AlphaFoldDB" id="A0A7C4GA98"/>
<protein>
    <recommendedName>
        <fullName evidence="3">T9SS type A sorting domain-containing protein</fullName>
    </recommendedName>
</protein>
<organism evidence="2">
    <name type="scientific">candidate division WOR-3 bacterium</name>
    <dbReference type="NCBI Taxonomy" id="2052148"/>
    <lineage>
        <taxon>Bacteria</taxon>
        <taxon>Bacteria division WOR-3</taxon>
    </lineage>
</organism>
<feature type="signal peptide" evidence="1">
    <location>
        <begin position="1"/>
        <end position="25"/>
    </location>
</feature>
<comment type="caution">
    <text evidence="2">The sequence shown here is derived from an EMBL/GenBank/DDBJ whole genome shotgun (WGS) entry which is preliminary data.</text>
</comment>
<feature type="chain" id="PRO_5028139176" description="T9SS type A sorting domain-containing protein" evidence="1">
    <location>
        <begin position="26"/>
        <end position="486"/>
    </location>
</feature>
<dbReference type="SUPFAM" id="SSF101898">
    <property type="entry name" value="NHL repeat"/>
    <property type="match status" value="2"/>
</dbReference>
<sequence>MAERRIHLSCWAVVLFLVLSGPASSQDTVWTRRFDSGRDDYGSYGGIDPDSNVIVAGPTFDDTSGWQTDITLVKFSPQGDTLWTRTYDGGARYSFGSAAVDARGNVVVVGRISPASAVVNKYNSFGSLLWTRQLYLGWHTRFYAVTTDDSLNIYVSGWYTTQSLIDEVILVKYSPDGDSLWIKTLDFGGDDEGISMLRMTPDGSHLVGTGNTGDGRPWTLDFLTVKLTLGGDTVWTRRLDVKAEDWGTAVACDTAGNIYVTGAAWSLTLPPVVPDSCVTFKYSPDGEMLWLRVYGEPGADWTNGYGITVDPDGNPLVCAQPYDTSLHTGFILLMNYSPSGETNWTRRYQPDMSSGASDVYFVSPEIAYVIGGCYNGNTNDILVMKLRYGSGIEEPEEVGSPGPRAEAVGATVLRRGETLRLSVEVAGDYRVSFCDAAGRRVRLFHSGRLEPGEHAFSVAGVPAGIYFCRIESGPSRVSRKVVLAGR</sequence>
<dbReference type="PANTHER" id="PTHR42754">
    <property type="entry name" value="ENDOGLUCANASE"/>
    <property type="match status" value="1"/>
</dbReference>
<proteinExistence type="predicted"/>
<keyword evidence="1" id="KW-0732">Signal</keyword>
<dbReference type="PANTHER" id="PTHR42754:SF1">
    <property type="entry name" value="LIPOPROTEIN"/>
    <property type="match status" value="1"/>
</dbReference>
<reference evidence="2" key="1">
    <citation type="journal article" date="2020" name="mSystems">
        <title>Genome- and Community-Level Interaction Insights into Carbon Utilization and Element Cycling Functions of Hydrothermarchaeota in Hydrothermal Sediment.</title>
        <authorList>
            <person name="Zhou Z."/>
            <person name="Liu Y."/>
            <person name="Xu W."/>
            <person name="Pan J."/>
            <person name="Luo Z.H."/>
            <person name="Li M."/>
        </authorList>
    </citation>
    <scope>NUCLEOTIDE SEQUENCE [LARGE SCALE GENOMIC DNA]</scope>
    <source>
        <strain evidence="2">SpSt-488</strain>
    </source>
</reference>
<name>A0A7C4GA98_UNCW3</name>
<dbReference type="EMBL" id="DSUT01000041">
    <property type="protein sequence ID" value="HGK27750.1"/>
    <property type="molecule type" value="Genomic_DNA"/>
</dbReference>
<gene>
    <name evidence="2" type="ORF">ENS41_02205</name>
</gene>